<feature type="transmembrane region" description="Helical" evidence="1">
    <location>
        <begin position="109"/>
        <end position="128"/>
    </location>
</feature>
<evidence type="ECO:0000256" key="1">
    <source>
        <dbReference type="SAM" id="Phobius"/>
    </source>
</evidence>
<gene>
    <name evidence="2" type="ORF">A2390_00100</name>
</gene>
<feature type="transmembrane region" description="Helical" evidence="1">
    <location>
        <begin position="76"/>
        <end position="97"/>
    </location>
</feature>
<comment type="caution">
    <text evidence="2">The sequence shown here is derived from an EMBL/GenBank/DDBJ whole genome shotgun (WGS) entry which is preliminary data.</text>
</comment>
<accession>A0A1G2CP35</accession>
<sequence>MAEIAKKTLEKIKEEKITPEPKWKFFLTDWAYWGFFAFTIVFGSLSFSVIFFVLRESDWDIYRYLHHGPWSFTLELLPYFWIASLSFFLFLAIINFHHTKHGYRFTPTLIVGLSILLSALLGASLSLIKAGEVLDDALFENYPTYGKIAGFHRTVWNDPENGLLNGLVISKEDGTVKIIDRNKKVWEVNCSSLCEETDIVKIGVPARFIGEQTGSNSFSAEEIRPGKIGAPPLPLKIIRPKLKMLIN</sequence>
<reference evidence="2 3" key="1">
    <citation type="journal article" date="2016" name="Nat. Commun.">
        <title>Thousands of microbial genomes shed light on interconnected biogeochemical processes in an aquifer system.</title>
        <authorList>
            <person name="Anantharaman K."/>
            <person name="Brown C.T."/>
            <person name="Hug L.A."/>
            <person name="Sharon I."/>
            <person name="Castelle C.J."/>
            <person name="Probst A.J."/>
            <person name="Thomas B.C."/>
            <person name="Singh A."/>
            <person name="Wilkins M.J."/>
            <person name="Karaoz U."/>
            <person name="Brodie E.L."/>
            <person name="Williams K.H."/>
            <person name="Hubbard S.S."/>
            <person name="Banfield J.F."/>
        </authorList>
    </citation>
    <scope>NUCLEOTIDE SEQUENCE [LARGE SCALE GENOMIC DNA]</scope>
</reference>
<protein>
    <submittedName>
        <fullName evidence="2">Uncharacterized protein</fullName>
    </submittedName>
</protein>
<proteinExistence type="predicted"/>
<keyword evidence="1" id="KW-0472">Membrane</keyword>
<keyword evidence="1" id="KW-1133">Transmembrane helix</keyword>
<dbReference type="EMBL" id="MHLE01000012">
    <property type="protein sequence ID" value="OGZ03007.1"/>
    <property type="molecule type" value="Genomic_DNA"/>
</dbReference>
<feature type="transmembrane region" description="Helical" evidence="1">
    <location>
        <begin position="30"/>
        <end position="55"/>
    </location>
</feature>
<evidence type="ECO:0000313" key="2">
    <source>
        <dbReference type="EMBL" id="OGZ03007.1"/>
    </source>
</evidence>
<evidence type="ECO:0000313" key="3">
    <source>
        <dbReference type="Proteomes" id="UP000178599"/>
    </source>
</evidence>
<dbReference type="AlphaFoldDB" id="A0A1G2CP35"/>
<organism evidence="2 3">
    <name type="scientific">Candidatus Liptonbacteria bacterium RIFOXYB1_FULL_36_10</name>
    <dbReference type="NCBI Taxonomy" id="1798654"/>
    <lineage>
        <taxon>Bacteria</taxon>
        <taxon>Candidatus Liptoniibacteriota</taxon>
    </lineage>
</organism>
<keyword evidence="1" id="KW-0812">Transmembrane</keyword>
<name>A0A1G2CP35_9BACT</name>
<dbReference type="Proteomes" id="UP000178599">
    <property type="component" value="Unassembled WGS sequence"/>
</dbReference>